<sequence length="115" mass="12583">MKTKMTAQKGPLHGIRVLELAHVMAGPVCGLMLADLGADVIKVEKMPGGDDSRRMIPPRVGDESAAFMMMNRNKRGVAINLKDGGGRDVLRRLVEEADVLIENYRHDTMEKLGLG</sequence>
<evidence type="ECO:0000313" key="2">
    <source>
        <dbReference type="EMBL" id="SVE47337.1"/>
    </source>
</evidence>
<dbReference type="GO" id="GO:0008410">
    <property type="term" value="F:CoA-transferase activity"/>
    <property type="evidence" value="ECO:0007669"/>
    <property type="project" value="TreeGrafter"/>
</dbReference>
<protein>
    <recommendedName>
        <fullName evidence="3">CoA transferase</fullName>
    </recommendedName>
</protein>
<reference evidence="2" key="1">
    <citation type="submission" date="2018-05" db="EMBL/GenBank/DDBJ databases">
        <authorList>
            <person name="Lanie J.A."/>
            <person name="Ng W.-L."/>
            <person name="Kazmierczak K.M."/>
            <person name="Andrzejewski T.M."/>
            <person name="Davidsen T.M."/>
            <person name="Wayne K.J."/>
            <person name="Tettelin H."/>
            <person name="Glass J.I."/>
            <person name="Rusch D."/>
            <person name="Podicherti R."/>
            <person name="Tsui H.-C.T."/>
            <person name="Winkler M.E."/>
        </authorList>
    </citation>
    <scope>NUCLEOTIDE SEQUENCE</scope>
</reference>
<dbReference type="Pfam" id="PF02515">
    <property type="entry name" value="CoA_transf_3"/>
    <property type="match status" value="1"/>
</dbReference>
<dbReference type="InterPro" id="IPR050483">
    <property type="entry name" value="CoA-transferase_III_domain"/>
</dbReference>
<evidence type="ECO:0000256" key="1">
    <source>
        <dbReference type="ARBA" id="ARBA00022679"/>
    </source>
</evidence>
<dbReference type="PANTHER" id="PTHR48207">
    <property type="entry name" value="SUCCINATE--HYDROXYMETHYLGLUTARATE COA-TRANSFERASE"/>
    <property type="match status" value="1"/>
</dbReference>
<proteinExistence type="predicted"/>
<keyword evidence="1" id="KW-0808">Transferase</keyword>
<dbReference type="AlphaFoldDB" id="A0A383DS50"/>
<dbReference type="InterPro" id="IPR023606">
    <property type="entry name" value="CoA-Trfase_III_dom_1_sf"/>
</dbReference>
<dbReference type="SUPFAM" id="SSF89796">
    <property type="entry name" value="CoA-transferase family III (CaiB/BaiF)"/>
    <property type="match status" value="1"/>
</dbReference>
<dbReference type="InterPro" id="IPR003673">
    <property type="entry name" value="CoA-Trfase_fam_III"/>
</dbReference>
<accession>A0A383DS50</accession>
<name>A0A383DS50_9ZZZZ</name>
<evidence type="ECO:0008006" key="3">
    <source>
        <dbReference type="Google" id="ProtNLM"/>
    </source>
</evidence>
<dbReference type="EMBL" id="UINC01219730">
    <property type="protein sequence ID" value="SVE47337.1"/>
    <property type="molecule type" value="Genomic_DNA"/>
</dbReference>
<dbReference type="PANTHER" id="PTHR48207:SF4">
    <property type="entry name" value="BLL6097 PROTEIN"/>
    <property type="match status" value="1"/>
</dbReference>
<gene>
    <name evidence="2" type="ORF">METZ01_LOCUS500191</name>
</gene>
<organism evidence="2">
    <name type="scientific">marine metagenome</name>
    <dbReference type="NCBI Taxonomy" id="408172"/>
    <lineage>
        <taxon>unclassified sequences</taxon>
        <taxon>metagenomes</taxon>
        <taxon>ecological metagenomes</taxon>
    </lineage>
</organism>
<dbReference type="Gene3D" id="3.40.50.10540">
    <property type="entry name" value="Crotonobetainyl-coa:carnitine coa-transferase, domain 1"/>
    <property type="match status" value="1"/>
</dbReference>
<feature type="non-terminal residue" evidence="2">
    <location>
        <position position="115"/>
    </location>
</feature>